<accession>A0A2A2HD21</accession>
<dbReference type="RefSeq" id="WP_095608692.1">
    <property type="nucleotide sequence ID" value="NZ_LMVN01000019.1"/>
</dbReference>
<keyword evidence="5 8" id="KW-0067">ATP-binding</keyword>
<dbReference type="InterPro" id="IPR004484">
    <property type="entry name" value="CbiA/CobB_synth"/>
</dbReference>
<dbReference type="NCBIfam" id="NF002204">
    <property type="entry name" value="PRK01077.1"/>
    <property type="match status" value="1"/>
</dbReference>
<evidence type="ECO:0000259" key="10">
    <source>
        <dbReference type="Pfam" id="PF07685"/>
    </source>
</evidence>
<keyword evidence="7 8" id="KW-0315">Glutamine amidotransferase</keyword>
<evidence type="ECO:0000256" key="4">
    <source>
        <dbReference type="ARBA" id="ARBA00022741"/>
    </source>
</evidence>
<dbReference type="GO" id="GO:0005524">
    <property type="term" value="F:ATP binding"/>
    <property type="evidence" value="ECO:0007669"/>
    <property type="project" value="UniProtKB-UniRule"/>
</dbReference>
<evidence type="ECO:0000256" key="7">
    <source>
        <dbReference type="ARBA" id="ARBA00022962"/>
    </source>
</evidence>
<comment type="catalytic activity">
    <reaction evidence="8">
        <text>Ni-sirohydrochlorin + 2 L-glutamine + 2 ATP + 2 H2O = Ni-sirohydrochlorin a,c-diamide + 2 L-glutamate + 2 ADP + 2 phosphate + 2 H(+)</text>
        <dbReference type="Rhea" id="RHEA:52896"/>
        <dbReference type="ChEBI" id="CHEBI:15377"/>
        <dbReference type="ChEBI" id="CHEBI:15378"/>
        <dbReference type="ChEBI" id="CHEBI:29985"/>
        <dbReference type="ChEBI" id="CHEBI:30616"/>
        <dbReference type="ChEBI" id="CHEBI:43474"/>
        <dbReference type="ChEBI" id="CHEBI:58359"/>
        <dbReference type="ChEBI" id="CHEBI:136841"/>
        <dbReference type="ChEBI" id="CHEBI:136887"/>
        <dbReference type="ChEBI" id="CHEBI:456216"/>
        <dbReference type="EC" id="6.3.5.12"/>
    </reaction>
</comment>
<evidence type="ECO:0000256" key="1">
    <source>
        <dbReference type="ARBA" id="ARBA00001946"/>
    </source>
</evidence>
<keyword evidence="4 8" id="KW-0547">Nucleotide-binding</keyword>
<evidence type="ECO:0000256" key="3">
    <source>
        <dbReference type="ARBA" id="ARBA00022598"/>
    </source>
</evidence>
<evidence type="ECO:0000313" key="13">
    <source>
        <dbReference type="Proteomes" id="UP000217528"/>
    </source>
</evidence>
<evidence type="ECO:0000313" key="14">
    <source>
        <dbReference type="Proteomes" id="UP000246004"/>
    </source>
</evidence>
<sequence>MKRIVLSGTGSGVGKTTISTGIMKALSDEFKIQSFKVGPDYIDPSYHNCATNIPSRNLDSFFMSDGQIRESFINGMKQSNAKYGVIEGVRGLYEGISPVNDIGSTASIAKSLNAPVVLIINSRSLVRSAAAMILGFKALDPEIQIDGVILNNVKSQKHYLKTKTAVEELTNTPVIGGITRNPDITMQQRHLGLIPAVERETIKDMVEKWGELISENLDLDMIREIMENSDNNINSEDTTPIWSPNTTKTKTKIAVPFDEAFNFYYRENIEALEANNAKIIYFSPIHDEQLPDADALYMGGGYPEIFKKELSENKPMLKSVKQFSEDNHPIYAECGGLMYLTKSIDNMPMVDVFNYESNLTKKVQGLSYTIAQVTQENPILPVNTEYHGHEFHYSKVEYTGNNPNDFAFKMKRGVGINGMYDGLLKNNTVASYIHTHTACIPEFAYNFTQKALE</sequence>
<name>A0A2A2HD21_9EURY</name>
<dbReference type="EMBL" id="LMVN01000019">
    <property type="protein sequence ID" value="PAV07322.1"/>
    <property type="molecule type" value="Genomic_DNA"/>
</dbReference>
<evidence type="ECO:0000256" key="2">
    <source>
        <dbReference type="ARBA" id="ARBA00022573"/>
    </source>
</evidence>
<proteinExistence type="inferred from homology"/>
<keyword evidence="3 8" id="KW-0436">Ligase</keyword>
<keyword evidence="2 8" id="KW-0169">Cobalamin biosynthesis</keyword>
<comment type="function">
    <text evidence="8">Catalyzes the ATP-dependent amidation of the two carboxylate groups at positions a and c of cobyrinate, using either L-glutamine or ammonia as the nitrogen source. Involved in the biosynthesis of the unique nickel-containing tetrapyrrole coenzyme F430, the prosthetic group of methyl-coenzyme M reductase (MCR), which plays a key role in methanogenesis and anaerobic methane oxidation. Catalyzes the ATP-dependent amidation of the two carboxylate groups at positions a and c of Ni-sirohydrochlorin, using L-glutamine or ammonia as the nitrogen source.</text>
</comment>
<dbReference type="Gene3D" id="3.40.50.300">
    <property type="entry name" value="P-loop containing nucleotide triphosphate hydrolases"/>
    <property type="match status" value="1"/>
</dbReference>
<keyword evidence="6 8" id="KW-0460">Magnesium</keyword>
<dbReference type="Proteomes" id="UP000246004">
    <property type="component" value="Unassembled WGS sequence"/>
</dbReference>
<dbReference type="PANTHER" id="PTHR43873">
    <property type="entry name" value="COBYRINATE A,C-DIAMIDE SYNTHASE"/>
    <property type="match status" value="1"/>
</dbReference>
<dbReference type="UniPathway" id="UPA00148">
    <property type="reaction ID" value="UER00231"/>
</dbReference>
<dbReference type="Pfam" id="PF01656">
    <property type="entry name" value="CbiA"/>
    <property type="match status" value="1"/>
</dbReference>
<dbReference type="Gene3D" id="3.40.50.880">
    <property type="match status" value="1"/>
</dbReference>
<comment type="pathway">
    <text evidence="8">Cofactor biosynthesis; adenosylcobalamin biosynthesis; cob(II)yrinate a,c-diamide from sirohydrochlorin (anaerobic route): step 10/10.</text>
</comment>
<feature type="active site" description="Nucleophile" evidence="8">
    <location>
        <position position="334"/>
    </location>
</feature>
<dbReference type="SUPFAM" id="SSF52317">
    <property type="entry name" value="Class I glutamine amidotransferase-like"/>
    <property type="match status" value="1"/>
</dbReference>
<comment type="catalytic activity">
    <reaction evidence="8">
        <text>cob(II)yrinate + 2 L-glutamine + 2 ATP + 2 H2O = cob(II)yrinate a,c diamide + 2 L-glutamate + 2 ADP + 2 phosphate + 2 H(+)</text>
        <dbReference type="Rhea" id="RHEA:26289"/>
        <dbReference type="ChEBI" id="CHEBI:15377"/>
        <dbReference type="ChEBI" id="CHEBI:15378"/>
        <dbReference type="ChEBI" id="CHEBI:29985"/>
        <dbReference type="ChEBI" id="CHEBI:30616"/>
        <dbReference type="ChEBI" id="CHEBI:43474"/>
        <dbReference type="ChEBI" id="CHEBI:58359"/>
        <dbReference type="ChEBI" id="CHEBI:58537"/>
        <dbReference type="ChEBI" id="CHEBI:58894"/>
        <dbReference type="ChEBI" id="CHEBI:456216"/>
        <dbReference type="EC" id="6.3.5.11"/>
    </reaction>
</comment>
<keyword evidence="13" id="KW-1185">Reference proteome</keyword>
<dbReference type="CDD" id="cd05388">
    <property type="entry name" value="CobB_N"/>
    <property type="match status" value="1"/>
</dbReference>
<dbReference type="OrthoDB" id="8896at2157"/>
<evidence type="ECO:0000256" key="6">
    <source>
        <dbReference type="ARBA" id="ARBA00022842"/>
    </source>
</evidence>
<comment type="caution">
    <text evidence="11">The sequence shown here is derived from an EMBL/GenBank/DDBJ whole genome shotgun (WGS) entry which is preliminary data.</text>
</comment>
<dbReference type="Proteomes" id="UP000217528">
    <property type="component" value="Unassembled WGS sequence"/>
</dbReference>
<evidence type="ECO:0000256" key="5">
    <source>
        <dbReference type="ARBA" id="ARBA00022840"/>
    </source>
</evidence>
<dbReference type="HAMAP" id="MF_00027">
    <property type="entry name" value="CobB_CbiA"/>
    <property type="match status" value="1"/>
</dbReference>
<dbReference type="EC" id="6.3.5.12" evidence="8"/>
<evidence type="ECO:0000256" key="8">
    <source>
        <dbReference type="HAMAP-Rule" id="MF_00027"/>
    </source>
</evidence>
<dbReference type="EC" id="6.3.5.11" evidence="8"/>
<comment type="miscellaneous">
    <text evidence="8">The a and c carboxylates of cobyrinate and Ni-sirohydrochlorin are activated for nucleophilic attack via formation of a phosphorylated intermediate by ATP. CbiA catalyzes first the amidation of the c-carboxylate, and then that of the a-carboxylate.</text>
</comment>
<dbReference type="GO" id="GO:0042242">
    <property type="term" value="F:cobyrinic acid a,c-diamide synthase activity"/>
    <property type="evidence" value="ECO:0007669"/>
    <property type="project" value="UniProtKB-UniRule"/>
</dbReference>
<feature type="site" description="Increases nucleophilicity of active site Cys" evidence="8">
    <location>
        <position position="434"/>
    </location>
</feature>
<evidence type="ECO:0000313" key="11">
    <source>
        <dbReference type="EMBL" id="PAV07322.1"/>
    </source>
</evidence>
<feature type="domain" description="CobB/CobQ-like glutamine amidotransferase" evidence="10">
    <location>
        <begin position="252"/>
        <end position="437"/>
    </location>
</feature>
<dbReference type="NCBIfam" id="TIGR00379">
    <property type="entry name" value="cobB"/>
    <property type="match status" value="1"/>
</dbReference>
<evidence type="ECO:0000313" key="12">
    <source>
        <dbReference type="EMBL" id="PWL07893.1"/>
    </source>
</evidence>
<dbReference type="InterPro" id="IPR002586">
    <property type="entry name" value="CobQ/CobB/MinD/ParA_Nub-bd_dom"/>
</dbReference>
<dbReference type="NCBIfam" id="NF033195">
    <property type="entry name" value="F430_CfbB"/>
    <property type="match status" value="1"/>
</dbReference>
<organism evidence="11 13">
    <name type="scientific">Methanosphaera cuniculi</name>
    <dbReference type="NCBI Taxonomy" id="1077256"/>
    <lineage>
        <taxon>Archaea</taxon>
        <taxon>Methanobacteriati</taxon>
        <taxon>Methanobacteriota</taxon>
        <taxon>Methanomada group</taxon>
        <taxon>Methanobacteria</taxon>
        <taxon>Methanobacteriales</taxon>
        <taxon>Methanobacteriaceae</taxon>
        <taxon>Methanosphaera</taxon>
    </lineage>
</organism>
<evidence type="ECO:0000259" key="9">
    <source>
        <dbReference type="Pfam" id="PF01656"/>
    </source>
</evidence>
<dbReference type="AlphaFoldDB" id="A0A2A2HD21"/>
<protein>
    <recommendedName>
        <fullName evidence="8">Cobyrinate a,c-diamide synthase</fullName>
        <ecNumber evidence="8">6.3.5.11</ecNumber>
    </recommendedName>
    <alternativeName>
        <fullName evidence="8">Cobyrinic acid a,c-diamide synthetase</fullName>
    </alternativeName>
    <alternativeName>
        <fullName evidence="8">Ni-sirohydrochlorin a,c-diamide synthase</fullName>
        <ecNumber evidence="8">6.3.5.12</ecNumber>
    </alternativeName>
    <alternativeName>
        <fullName evidence="8">Ni-sirohydrochlorin a,c-diamide synthetase</fullName>
    </alternativeName>
</protein>
<dbReference type="CDD" id="cd03130">
    <property type="entry name" value="GATase1_CobB"/>
    <property type="match status" value="1"/>
</dbReference>
<comment type="domain">
    <text evidence="8">Comprises of two domains. The C-terminal domain contains the binding site for glutamine and catalyzes the hydrolysis of this substrate to glutamate and ammonia. The N-terminal domain is anticipated to bind ATP, and cobyrinate or Ni-sirohydrochlorin, and catalyzes the ultimate synthesis of the diamide product. The ammonia produced via the glutaminase domain is probably translocated to the adjacent domain via a molecular tunnel, where it reacts with an activated intermediate.</text>
</comment>
<comment type="similarity">
    <text evidence="8">Belongs to the CobB/CbiA family.</text>
</comment>
<feature type="domain" description="CobQ/CobB/MinD/ParA nucleotide binding" evidence="9">
    <location>
        <begin position="4"/>
        <end position="189"/>
    </location>
</feature>
<gene>
    <name evidence="12" type="primary">cobB_2</name>
    <name evidence="8" type="synonym">cbiA</name>
    <name evidence="8" type="synonym">cfbB</name>
    <name evidence="11" type="ORF">ASJ82_00295</name>
    <name evidence="12" type="ORF">MSCUN_11360</name>
</gene>
<dbReference type="SUPFAM" id="SSF52540">
    <property type="entry name" value="P-loop containing nucleoside triphosphate hydrolases"/>
    <property type="match status" value="1"/>
</dbReference>
<reference evidence="12 14" key="1">
    <citation type="submission" date="2016-04" db="EMBL/GenBank/DDBJ databases">
        <title>Genome sequence of Methanosphaera cuniculi DSM 4103.</title>
        <authorList>
            <person name="Poehlein A."/>
            <person name="Seedorf H."/>
            <person name="Daniel R."/>
        </authorList>
    </citation>
    <scope>NUCLEOTIDE SEQUENCE [LARGE SCALE GENOMIC DNA]</scope>
    <source>
        <strain evidence="12 14">DSM 4103</strain>
    </source>
</reference>
<keyword evidence="8" id="KW-0484">Methanogenesis</keyword>
<dbReference type="GO" id="GO:0009236">
    <property type="term" value="P:cobalamin biosynthetic process"/>
    <property type="evidence" value="ECO:0007669"/>
    <property type="project" value="UniProtKB-UniRule"/>
</dbReference>
<reference evidence="11 13" key="2">
    <citation type="journal article" date="2017" name="BMC Genomics">
        <title>Genomic analysis of methanogenic archaea reveals a shift towards energy conservation.</title>
        <authorList>
            <person name="Gilmore S.P."/>
            <person name="Henske J.K."/>
            <person name="Sexton J.A."/>
            <person name="Solomon K.V."/>
            <person name="Seppala S."/>
            <person name="Yoo J.I."/>
            <person name="Huyett L.M."/>
            <person name="Pressman A."/>
            <person name="Cogan J.Z."/>
            <person name="Kivenson V."/>
            <person name="Peng X."/>
            <person name="Tan Y."/>
            <person name="Valentine D.L."/>
            <person name="O'Malley M.A."/>
        </authorList>
    </citation>
    <scope>NUCLEOTIDE SEQUENCE [LARGE SCALE GENOMIC DNA]</scope>
    <source>
        <strain evidence="11 13">1R-7</strain>
    </source>
</reference>
<dbReference type="PANTHER" id="PTHR43873:SF1">
    <property type="entry name" value="COBYRINATE A,C-DIAMIDE SYNTHASE"/>
    <property type="match status" value="1"/>
</dbReference>
<dbReference type="PROSITE" id="PS51274">
    <property type="entry name" value="GATASE_COBBQ"/>
    <property type="match status" value="1"/>
</dbReference>
<dbReference type="InterPro" id="IPR027417">
    <property type="entry name" value="P-loop_NTPase"/>
</dbReference>
<comment type="cofactor">
    <cofactor evidence="1 8">
        <name>Mg(2+)</name>
        <dbReference type="ChEBI" id="CHEBI:18420"/>
    </cofactor>
</comment>
<dbReference type="InterPro" id="IPR011698">
    <property type="entry name" value="GATase_3"/>
</dbReference>
<dbReference type="Pfam" id="PF07685">
    <property type="entry name" value="GATase_3"/>
    <property type="match status" value="1"/>
</dbReference>
<dbReference type="EMBL" id="LWMS01000042">
    <property type="protein sequence ID" value="PWL07893.1"/>
    <property type="molecule type" value="Genomic_DNA"/>
</dbReference>
<dbReference type="InterPro" id="IPR029062">
    <property type="entry name" value="Class_I_gatase-like"/>
</dbReference>
<dbReference type="GO" id="GO:0015948">
    <property type="term" value="P:methanogenesis"/>
    <property type="evidence" value="ECO:0007669"/>
    <property type="project" value="UniProtKB-KW"/>
</dbReference>